<feature type="transmembrane region" description="Helical" evidence="6">
    <location>
        <begin position="26"/>
        <end position="43"/>
    </location>
</feature>
<evidence type="ECO:0000256" key="4">
    <source>
        <dbReference type="ARBA" id="ARBA00022989"/>
    </source>
</evidence>
<dbReference type="GO" id="GO:0005886">
    <property type="term" value="C:plasma membrane"/>
    <property type="evidence" value="ECO:0007669"/>
    <property type="project" value="UniProtKB-SubCell"/>
</dbReference>
<evidence type="ECO:0000256" key="2">
    <source>
        <dbReference type="ARBA" id="ARBA00022475"/>
    </source>
</evidence>
<feature type="domain" description="MrpA C-terminal/MbhD" evidence="7">
    <location>
        <begin position="8"/>
        <end position="73"/>
    </location>
</feature>
<keyword evidence="4 6" id="KW-1133">Transmembrane helix</keyword>
<dbReference type="InterPro" id="IPR042106">
    <property type="entry name" value="Nuo/plastoQ_OxRdtase_6_NuoJ"/>
</dbReference>
<sequence length="77" mass="8183">MLGPLFLLLMVVCALAALNAKDLLSAVTIFGAFSFFSAVYFVVQDAPDVAFTEAAVGAVITTVFFVCAIQRTSEDDQ</sequence>
<dbReference type="InterPro" id="IPR025383">
    <property type="entry name" value="MrpA_C/MbhD"/>
</dbReference>
<organism evidence="8">
    <name type="scientific">marine metagenome</name>
    <dbReference type="NCBI Taxonomy" id="408172"/>
    <lineage>
        <taxon>unclassified sequences</taxon>
        <taxon>metagenomes</taxon>
        <taxon>ecological metagenomes</taxon>
    </lineage>
</organism>
<evidence type="ECO:0000256" key="1">
    <source>
        <dbReference type="ARBA" id="ARBA00004651"/>
    </source>
</evidence>
<protein>
    <recommendedName>
        <fullName evidence="7">MrpA C-terminal/MbhD domain-containing protein</fullName>
    </recommendedName>
</protein>
<reference evidence="8" key="1">
    <citation type="submission" date="2018-05" db="EMBL/GenBank/DDBJ databases">
        <authorList>
            <person name="Lanie J.A."/>
            <person name="Ng W.-L."/>
            <person name="Kazmierczak K.M."/>
            <person name="Andrzejewski T.M."/>
            <person name="Davidsen T.M."/>
            <person name="Wayne K.J."/>
            <person name="Tettelin H."/>
            <person name="Glass J.I."/>
            <person name="Rusch D."/>
            <person name="Podicherti R."/>
            <person name="Tsui H.-C.T."/>
            <person name="Winkler M.E."/>
        </authorList>
    </citation>
    <scope>NUCLEOTIDE SEQUENCE</scope>
</reference>
<keyword evidence="3 6" id="KW-0812">Transmembrane</keyword>
<gene>
    <name evidence="8" type="ORF">METZ01_LOCUS92581</name>
</gene>
<evidence type="ECO:0000259" key="7">
    <source>
        <dbReference type="Pfam" id="PF13244"/>
    </source>
</evidence>
<accession>A0A381VJ94</accession>
<feature type="transmembrane region" description="Helical" evidence="6">
    <location>
        <begin position="50"/>
        <end position="71"/>
    </location>
</feature>
<evidence type="ECO:0000256" key="6">
    <source>
        <dbReference type="SAM" id="Phobius"/>
    </source>
</evidence>
<dbReference type="Pfam" id="PF13244">
    <property type="entry name" value="MbhD"/>
    <property type="match status" value="1"/>
</dbReference>
<comment type="subcellular location">
    <subcellularLocation>
        <location evidence="1">Cell membrane</location>
        <topology evidence="1">Multi-pass membrane protein</topology>
    </subcellularLocation>
</comment>
<evidence type="ECO:0000256" key="5">
    <source>
        <dbReference type="ARBA" id="ARBA00023136"/>
    </source>
</evidence>
<evidence type="ECO:0000256" key="3">
    <source>
        <dbReference type="ARBA" id="ARBA00022692"/>
    </source>
</evidence>
<proteinExistence type="predicted"/>
<name>A0A381VJ94_9ZZZZ</name>
<dbReference type="EMBL" id="UINC01008841">
    <property type="protein sequence ID" value="SVA39727.1"/>
    <property type="molecule type" value="Genomic_DNA"/>
</dbReference>
<keyword evidence="2" id="KW-1003">Cell membrane</keyword>
<keyword evidence="5 6" id="KW-0472">Membrane</keyword>
<dbReference type="Gene3D" id="1.20.120.1200">
    <property type="entry name" value="NADH-ubiquinone/plastoquinone oxidoreductase chain 6, subunit NuoJ"/>
    <property type="match status" value="1"/>
</dbReference>
<dbReference type="AlphaFoldDB" id="A0A381VJ94"/>
<evidence type="ECO:0000313" key="8">
    <source>
        <dbReference type="EMBL" id="SVA39727.1"/>
    </source>
</evidence>